<evidence type="ECO:0000313" key="1">
    <source>
        <dbReference type="EMBL" id="KAI3763627.1"/>
    </source>
</evidence>
<keyword evidence="2" id="KW-1185">Reference proteome</keyword>
<proteinExistence type="predicted"/>
<gene>
    <name evidence="1" type="ORF">L2E82_13615</name>
</gene>
<evidence type="ECO:0000313" key="2">
    <source>
        <dbReference type="Proteomes" id="UP001055811"/>
    </source>
</evidence>
<name>A0ACB9EXQ7_CICIN</name>
<dbReference type="EMBL" id="CM042011">
    <property type="protein sequence ID" value="KAI3763627.1"/>
    <property type="molecule type" value="Genomic_DNA"/>
</dbReference>
<organism evidence="1 2">
    <name type="scientific">Cichorium intybus</name>
    <name type="common">Chicory</name>
    <dbReference type="NCBI Taxonomy" id="13427"/>
    <lineage>
        <taxon>Eukaryota</taxon>
        <taxon>Viridiplantae</taxon>
        <taxon>Streptophyta</taxon>
        <taxon>Embryophyta</taxon>
        <taxon>Tracheophyta</taxon>
        <taxon>Spermatophyta</taxon>
        <taxon>Magnoliopsida</taxon>
        <taxon>eudicotyledons</taxon>
        <taxon>Gunneridae</taxon>
        <taxon>Pentapetalae</taxon>
        <taxon>asterids</taxon>
        <taxon>campanulids</taxon>
        <taxon>Asterales</taxon>
        <taxon>Asteraceae</taxon>
        <taxon>Cichorioideae</taxon>
        <taxon>Cichorieae</taxon>
        <taxon>Cichoriinae</taxon>
        <taxon>Cichorium</taxon>
    </lineage>
</organism>
<protein>
    <submittedName>
        <fullName evidence="1">Uncharacterized protein</fullName>
    </submittedName>
</protein>
<dbReference type="Proteomes" id="UP001055811">
    <property type="component" value="Linkage Group LG03"/>
</dbReference>
<reference evidence="2" key="1">
    <citation type="journal article" date="2022" name="Mol. Ecol. Resour.">
        <title>The genomes of chicory, endive, great burdock and yacon provide insights into Asteraceae palaeo-polyploidization history and plant inulin production.</title>
        <authorList>
            <person name="Fan W."/>
            <person name="Wang S."/>
            <person name="Wang H."/>
            <person name="Wang A."/>
            <person name="Jiang F."/>
            <person name="Liu H."/>
            <person name="Zhao H."/>
            <person name="Xu D."/>
            <person name="Zhang Y."/>
        </authorList>
    </citation>
    <scope>NUCLEOTIDE SEQUENCE [LARGE SCALE GENOMIC DNA]</scope>
    <source>
        <strain evidence="2">cv. Punajuju</strain>
    </source>
</reference>
<accession>A0ACB9EXQ7</accession>
<sequence>MGDFPSGFFGITDPKPWRCQRSDEKTCRCSRHVALNQKYRERHINSGHHRSRKPVEGHSSQAVSSPAKVGSVVSSSSASVSRFI</sequence>
<comment type="caution">
    <text evidence="1">The sequence shown here is derived from an EMBL/GenBank/DDBJ whole genome shotgun (WGS) entry which is preliminary data.</text>
</comment>
<reference evidence="1 2" key="2">
    <citation type="journal article" date="2022" name="Mol. Ecol. Resour.">
        <title>The genomes of chicory, endive, great burdock and yacon provide insights into Asteraceae paleo-polyploidization history and plant inulin production.</title>
        <authorList>
            <person name="Fan W."/>
            <person name="Wang S."/>
            <person name="Wang H."/>
            <person name="Wang A."/>
            <person name="Jiang F."/>
            <person name="Liu H."/>
            <person name="Zhao H."/>
            <person name="Xu D."/>
            <person name="Zhang Y."/>
        </authorList>
    </citation>
    <scope>NUCLEOTIDE SEQUENCE [LARGE SCALE GENOMIC DNA]</scope>
    <source>
        <strain evidence="2">cv. Punajuju</strain>
        <tissue evidence="1">Leaves</tissue>
    </source>
</reference>